<dbReference type="AlphaFoldDB" id="A0A178LWY8"/>
<protein>
    <submittedName>
        <fullName evidence="6">Short chain dehydrogenase</fullName>
    </submittedName>
</protein>
<name>A0A178LWY8_MYCIR</name>
<gene>
    <name evidence="6" type="ORF">A4X20_04325</name>
</gene>
<dbReference type="SUPFAM" id="SSF51735">
    <property type="entry name" value="NAD(P)-binding Rossmann-fold domains"/>
    <property type="match status" value="1"/>
</dbReference>
<dbReference type="Proteomes" id="UP000078396">
    <property type="component" value="Unassembled WGS sequence"/>
</dbReference>
<evidence type="ECO:0000256" key="5">
    <source>
        <dbReference type="ARBA" id="ARBA00023140"/>
    </source>
</evidence>
<dbReference type="FunFam" id="3.40.50.720:FF:000301">
    <property type="entry name" value="Hydroxysteroid dehydrogenase like 2"/>
    <property type="match status" value="1"/>
</dbReference>
<dbReference type="InterPro" id="IPR036291">
    <property type="entry name" value="NAD(P)-bd_dom_sf"/>
</dbReference>
<dbReference type="EMBL" id="LWCS01000021">
    <property type="protein sequence ID" value="OAN38542.1"/>
    <property type="molecule type" value="Genomic_DNA"/>
</dbReference>
<evidence type="ECO:0000256" key="4">
    <source>
        <dbReference type="ARBA" id="ARBA00023002"/>
    </source>
</evidence>
<accession>A0A178LWY8</accession>
<comment type="subcellular location">
    <subcellularLocation>
        <location evidence="1">Peroxisome</location>
    </subcellularLocation>
</comment>
<evidence type="ECO:0000313" key="6">
    <source>
        <dbReference type="EMBL" id="OAN38542.1"/>
    </source>
</evidence>
<dbReference type="OrthoDB" id="9810935at2"/>
<dbReference type="GO" id="GO:0016491">
    <property type="term" value="F:oxidoreductase activity"/>
    <property type="evidence" value="ECO:0007669"/>
    <property type="project" value="UniProtKB-KW"/>
</dbReference>
<organism evidence="6 7">
    <name type="scientific">Mycolicibacterium iranicum</name>
    <name type="common">Mycobacterium iranicum</name>
    <dbReference type="NCBI Taxonomy" id="912594"/>
    <lineage>
        <taxon>Bacteria</taxon>
        <taxon>Bacillati</taxon>
        <taxon>Actinomycetota</taxon>
        <taxon>Actinomycetes</taxon>
        <taxon>Mycobacteriales</taxon>
        <taxon>Mycobacteriaceae</taxon>
        <taxon>Mycolicibacterium</taxon>
    </lineage>
</organism>
<dbReference type="PANTHER" id="PTHR42808">
    <property type="entry name" value="HYDROXYSTEROID DEHYDROGENASE-LIKE PROTEIN 2"/>
    <property type="match status" value="1"/>
</dbReference>
<dbReference type="STRING" id="912594.AWC12_25650"/>
<dbReference type="Pfam" id="PF00106">
    <property type="entry name" value="adh_short"/>
    <property type="match status" value="1"/>
</dbReference>
<sequence>MRTALPSADEEGRLLPERVTTDEMSFADRTMVVSGGSRGIGLAIALGAARRGANVVLLAKTAEPHPKLPGTVHTAVAEVDAAGGKGVAVVGDVRKEEDVARAIDTALEHFGGVDIVVNNASAIATEPTDQLSVKKFDLMMDINVRGTFLLTRAALPHLQKSAARMRGAQTAGAHVLTLAPPLNLSPKWLGAHPSYTLSKYGMTLLSLGWAAEYADAGIGFSCLWPETYIATSAVTNLAEGGALVEASRSADIMADAAVAILSRPSTTVNGQTFIDSEVLAEAGVTDLTAYGGGDAPILDIFVDERTS</sequence>
<keyword evidence="3" id="KW-0521">NADP</keyword>
<evidence type="ECO:0000256" key="2">
    <source>
        <dbReference type="ARBA" id="ARBA00006484"/>
    </source>
</evidence>
<keyword evidence="5" id="KW-0576">Peroxisome</keyword>
<dbReference type="PANTHER" id="PTHR42808:SF3">
    <property type="entry name" value="HYDROXYSTEROID DEHYDROGENASE-LIKE PROTEIN 2"/>
    <property type="match status" value="1"/>
</dbReference>
<dbReference type="InterPro" id="IPR051935">
    <property type="entry name" value="HSDL2"/>
</dbReference>
<reference evidence="6 7" key="1">
    <citation type="submission" date="2016-04" db="EMBL/GenBank/DDBJ databases">
        <title>Draft Genome Sequences of Staphylococcus capitis Strain H36, S. capitis Strain H65, S. cohnii Strain H62, S. hominis Strain H69, Mycobacterium iranicum Strain H39, Plantibacter sp. Strain H53, Pseudomonas oryzihabitans Strain H72, and Microbacterium sp. Strain H83, isolated from residential settings.</title>
        <authorList>
            <person name="Lymperopoulou D."/>
            <person name="Adams R.I."/>
            <person name="Lindow S."/>
            <person name="Coil D.A."/>
            <person name="Jospin G."/>
            <person name="Eisen J.A."/>
        </authorList>
    </citation>
    <scope>NUCLEOTIDE SEQUENCE [LARGE SCALE GENOMIC DNA]</scope>
    <source>
        <strain evidence="6 7">H39</strain>
    </source>
</reference>
<dbReference type="NCBIfam" id="NF006133">
    <property type="entry name" value="PRK08278.1"/>
    <property type="match status" value="1"/>
</dbReference>
<dbReference type="InterPro" id="IPR002347">
    <property type="entry name" value="SDR_fam"/>
</dbReference>
<dbReference type="PRINTS" id="PR00081">
    <property type="entry name" value="GDHRDH"/>
</dbReference>
<evidence type="ECO:0000256" key="3">
    <source>
        <dbReference type="ARBA" id="ARBA00022857"/>
    </source>
</evidence>
<comment type="caution">
    <text evidence="6">The sequence shown here is derived from an EMBL/GenBank/DDBJ whole genome shotgun (WGS) entry which is preliminary data.</text>
</comment>
<proteinExistence type="inferred from homology"/>
<keyword evidence="4" id="KW-0560">Oxidoreductase</keyword>
<dbReference type="Gene3D" id="3.40.50.720">
    <property type="entry name" value="NAD(P)-binding Rossmann-like Domain"/>
    <property type="match status" value="1"/>
</dbReference>
<evidence type="ECO:0000256" key="1">
    <source>
        <dbReference type="ARBA" id="ARBA00004275"/>
    </source>
</evidence>
<comment type="similarity">
    <text evidence="2">Belongs to the short-chain dehydrogenases/reductases (SDR) family.</text>
</comment>
<evidence type="ECO:0000313" key="7">
    <source>
        <dbReference type="Proteomes" id="UP000078396"/>
    </source>
</evidence>